<keyword evidence="2" id="KW-0975">Bacterial flagellum</keyword>
<dbReference type="EMBL" id="SLYC01000013">
    <property type="protein sequence ID" value="TCQ02745.1"/>
    <property type="molecule type" value="Genomic_DNA"/>
</dbReference>
<sequence>MLRGLYTATSAMQTSQKKLDVTSNNMANMNTTGFKKDVVVTEAFPEVFLHKLKGSIDNKSVENRLFVDVKKTGNEFSLSTTGGFFSADSLNGVSFSRSTLFSIDEEGYLRTFVRDSDGNPNFSEGNYILSQQGSRVFVGQGNVDINDKGQVMVNGQQVGDLVKVPPRGVIGTINSGLRLDRIQTKFRQGSFEETGNPLDFAIEGNGFFQVQTPQGIMYTRDGNFTLNNNGEIVTTEGYLLLGQYGSILLDSKDFQLGLNGEVVVNNEVVDQINLVGIKNLHDLRKYGENLYYMDESKTLEIEEFEGKVIQGFLEGSNINPIEEMVNMINILRLYESNQKVIRSYDEILQKAANEIGKL</sequence>
<evidence type="ECO:0000313" key="7">
    <source>
        <dbReference type="Proteomes" id="UP000295504"/>
    </source>
</evidence>
<dbReference type="InterPro" id="IPR001444">
    <property type="entry name" value="Flag_bb_rod_N"/>
</dbReference>
<dbReference type="SUPFAM" id="SSF117143">
    <property type="entry name" value="Flagellar hook protein flgE"/>
    <property type="match status" value="1"/>
</dbReference>
<comment type="similarity">
    <text evidence="1 2">Belongs to the flagella basal body rod proteins family.</text>
</comment>
<dbReference type="RefSeq" id="WP_132848279.1">
    <property type="nucleotide sequence ID" value="NZ_CP058648.1"/>
</dbReference>
<comment type="caution">
    <text evidence="6">The sequence shown here is derived from an EMBL/GenBank/DDBJ whole genome shotgun (WGS) entry which is preliminary data.</text>
</comment>
<dbReference type="InterPro" id="IPR010930">
    <property type="entry name" value="Flg_bb/hook_C_dom"/>
</dbReference>
<evidence type="ECO:0000313" key="6">
    <source>
        <dbReference type="EMBL" id="TCQ02745.1"/>
    </source>
</evidence>
<evidence type="ECO:0000259" key="5">
    <source>
        <dbReference type="Pfam" id="PF22692"/>
    </source>
</evidence>
<dbReference type="Pfam" id="PF06429">
    <property type="entry name" value="Flg_bbr_C"/>
    <property type="match status" value="1"/>
</dbReference>
<dbReference type="InterPro" id="IPR019776">
    <property type="entry name" value="Flagellar_basal_body_rod_CS"/>
</dbReference>
<dbReference type="InterPro" id="IPR020013">
    <property type="entry name" value="Flagellar_FlgE/F/G"/>
</dbReference>
<keyword evidence="6" id="KW-0966">Cell projection</keyword>
<dbReference type="Pfam" id="PF22692">
    <property type="entry name" value="LlgE_F_G_D1"/>
    <property type="match status" value="1"/>
</dbReference>
<dbReference type="Proteomes" id="UP000295504">
    <property type="component" value="Unassembled WGS sequence"/>
</dbReference>
<accession>A0A4R2TNA7</accession>
<dbReference type="OrthoDB" id="9800375at2"/>
<comment type="subcellular location">
    <subcellularLocation>
        <location evidence="2">Bacterial flagellum basal body</location>
    </subcellularLocation>
</comment>
<protein>
    <submittedName>
        <fullName evidence="6">Flagellar basal-body rod protein FlgG</fullName>
    </submittedName>
</protein>
<dbReference type="Pfam" id="PF00460">
    <property type="entry name" value="Flg_bb_rod"/>
    <property type="match status" value="1"/>
</dbReference>
<keyword evidence="6" id="KW-0282">Flagellum</keyword>
<proteinExistence type="inferred from homology"/>
<gene>
    <name evidence="6" type="ORF">EDD79_101326</name>
</gene>
<dbReference type="PANTHER" id="PTHR30435">
    <property type="entry name" value="FLAGELLAR PROTEIN"/>
    <property type="match status" value="1"/>
</dbReference>
<dbReference type="NCBIfam" id="TIGR03506">
    <property type="entry name" value="FlgEFG_subfam"/>
    <property type="match status" value="1"/>
</dbReference>
<evidence type="ECO:0000256" key="1">
    <source>
        <dbReference type="ARBA" id="ARBA00009677"/>
    </source>
</evidence>
<evidence type="ECO:0000256" key="2">
    <source>
        <dbReference type="RuleBase" id="RU362116"/>
    </source>
</evidence>
<keyword evidence="7" id="KW-1185">Reference proteome</keyword>
<dbReference type="InterPro" id="IPR053967">
    <property type="entry name" value="LlgE_F_G-like_D1"/>
</dbReference>
<feature type="domain" description="Flagellar basal body rod protein N-terminal" evidence="3">
    <location>
        <begin position="5"/>
        <end position="35"/>
    </location>
</feature>
<evidence type="ECO:0000259" key="3">
    <source>
        <dbReference type="Pfam" id="PF00460"/>
    </source>
</evidence>
<name>A0A4R2TNA7_9FIRM</name>
<dbReference type="GO" id="GO:0071978">
    <property type="term" value="P:bacterial-type flagellum-dependent swarming motility"/>
    <property type="evidence" value="ECO:0007669"/>
    <property type="project" value="TreeGrafter"/>
</dbReference>
<reference evidence="6 7" key="1">
    <citation type="submission" date="2019-03" db="EMBL/GenBank/DDBJ databases">
        <title>Genomic Encyclopedia of Type Strains, Phase IV (KMG-IV): sequencing the most valuable type-strain genomes for metagenomic binning, comparative biology and taxonomic classification.</title>
        <authorList>
            <person name="Goeker M."/>
        </authorList>
    </citation>
    <scope>NUCLEOTIDE SEQUENCE [LARGE SCALE GENOMIC DNA]</scope>
    <source>
        <strain evidence="6 7">DSM 100013</strain>
    </source>
</reference>
<dbReference type="AlphaFoldDB" id="A0A4R2TNA7"/>
<feature type="domain" description="Flagellar basal-body/hook protein C-terminal" evidence="4">
    <location>
        <begin position="310"/>
        <end position="353"/>
    </location>
</feature>
<dbReference type="PROSITE" id="PS00588">
    <property type="entry name" value="FLAGELLA_BB_ROD"/>
    <property type="match status" value="1"/>
</dbReference>
<feature type="domain" description="Flagellar hook protein FlgE/F/G-like D1" evidence="5">
    <location>
        <begin position="201"/>
        <end position="262"/>
    </location>
</feature>
<dbReference type="InterPro" id="IPR037925">
    <property type="entry name" value="FlgE/F/G-like"/>
</dbReference>
<organism evidence="6 7">
    <name type="scientific">Serpentinicella alkaliphila</name>
    <dbReference type="NCBI Taxonomy" id="1734049"/>
    <lineage>
        <taxon>Bacteria</taxon>
        <taxon>Bacillati</taxon>
        <taxon>Bacillota</taxon>
        <taxon>Clostridia</taxon>
        <taxon>Peptostreptococcales</taxon>
        <taxon>Natronincolaceae</taxon>
        <taxon>Serpentinicella</taxon>
    </lineage>
</organism>
<dbReference type="GO" id="GO:0009425">
    <property type="term" value="C:bacterial-type flagellum basal body"/>
    <property type="evidence" value="ECO:0007669"/>
    <property type="project" value="UniProtKB-SubCell"/>
</dbReference>
<keyword evidence="6" id="KW-0969">Cilium</keyword>
<evidence type="ECO:0000259" key="4">
    <source>
        <dbReference type="Pfam" id="PF06429"/>
    </source>
</evidence>
<dbReference type="PANTHER" id="PTHR30435:SF19">
    <property type="entry name" value="FLAGELLAR BASAL-BODY ROD PROTEIN FLGG"/>
    <property type="match status" value="1"/>
</dbReference>